<dbReference type="RefSeq" id="WP_228115040.1">
    <property type="nucleotide sequence ID" value="NZ_JAHRGJ010000006.1"/>
</dbReference>
<sequence length="492" mass="56920">MDFEKQRFLHKQLVASSLLQFTTKMFAYTARREYVIGEHHRIICDALMDVIRGKTNKLIINISPRYGKTLLCSQMFIAYGLALNPASKFLHISYSGSLVQDNSMAVKDTITSTYFQTLFPNVKIRKNDNTRSKWSTTAGGGEYATSTLGQITGFGAGQPDWTEEDIKNMDKFMATFNPGHFSGAIVIDDPLRPDDALSDNVRESINRRFETTIRNRVNSRHTPIIIVMQRLHEHDLCGYLQEIEPNEWKVVSLPVIQTDEDGKERALWPWKHTLEELYKIKHASEFVFETQYMQNPTPMEGLMYHAFRTYDELPDRRYARMIGNYTDSADTGFDFLCSICFDAHDDGYYVTDVLYTKRPMEYTEPAQANMVKRNQTDVCFVESNNGGRSYARNVERITREHGNRITQFVTFTQSKNKQIRIFTRSSEVNNKLVFPSNWEQLWPEFAHDMKSYRKEGYNAHDDAPDACTGIIEKCEEWLNNATDAQLRRGGFL</sequence>
<protein>
    <submittedName>
        <fullName evidence="1">Phage terminase large subunit</fullName>
    </submittedName>
</protein>
<dbReference type="NCBIfam" id="TIGR01630">
    <property type="entry name" value="psiM2_ORF9"/>
    <property type="match status" value="1"/>
</dbReference>
<dbReference type="EMBL" id="JAPDUS010000003">
    <property type="protein sequence ID" value="MCW4092411.1"/>
    <property type="molecule type" value="Genomic_DNA"/>
</dbReference>
<dbReference type="Proteomes" id="UP001209074">
    <property type="component" value="Unassembled WGS sequence"/>
</dbReference>
<accession>A0AAW5TTJ7</accession>
<organism evidence="1 2">
    <name type="scientific">Segatella copri</name>
    <dbReference type="NCBI Taxonomy" id="165179"/>
    <lineage>
        <taxon>Bacteria</taxon>
        <taxon>Pseudomonadati</taxon>
        <taxon>Bacteroidota</taxon>
        <taxon>Bacteroidia</taxon>
        <taxon>Bacteroidales</taxon>
        <taxon>Prevotellaceae</taxon>
        <taxon>Segatella</taxon>
    </lineage>
</organism>
<evidence type="ECO:0000313" key="2">
    <source>
        <dbReference type="Proteomes" id="UP001209074"/>
    </source>
</evidence>
<dbReference type="InterPro" id="IPR006517">
    <property type="entry name" value="Phage_terminase_lsu-like_C"/>
</dbReference>
<comment type="caution">
    <text evidence="1">The sequence shown here is derived from an EMBL/GenBank/DDBJ whole genome shotgun (WGS) entry which is preliminary data.</text>
</comment>
<gene>
    <name evidence="1" type="primary">terL</name>
    <name evidence="1" type="ORF">ONT05_02380</name>
</gene>
<proteinExistence type="predicted"/>
<dbReference type="AlphaFoldDB" id="A0AAW5TTJ7"/>
<name>A0AAW5TTJ7_9BACT</name>
<evidence type="ECO:0000313" key="1">
    <source>
        <dbReference type="EMBL" id="MCW4092411.1"/>
    </source>
</evidence>
<reference evidence="1" key="1">
    <citation type="submission" date="2022-11" db="EMBL/GenBank/DDBJ databases">
        <title>Genomic repertoires linked with pathogenic potency of arthritogenic Prevotella copri isolated from the gut of rheumatoid arthritis patients.</title>
        <authorList>
            <person name="Nii T."/>
            <person name="Maeda Y."/>
            <person name="Motooka D."/>
            <person name="Naito M."/>
            <person name="Matsumoto Y."/>
            <person name="Ogawa T."/>
            <person name="Oguro-Igashira E."/>
            <person name="Kishikawa T."/>
            <person name="Yamashita M."/>
            <person name="Koizumi S."/>
            <person name="Kurakawa T."/>
            <person name="Okumura R."/>
            <person name="Kayama H."/>
            <person name="Murakami M."/>
            <person name="Sakaguchi T."/>
            <person name="Das B."/>
            <person name="Nakamura S."/>
            <person name="Okada Y."/>
            <person name="Kumanogoh A."/>
            <person name="Takeda K."/>
        </authorList>
    </citation>
    <scope>NUCLEOTIDE SEQUENCE</scope>
    <source>
        <strain evidence="1">N016-13</strain>
    </source>
</reference>